<dbReference type="InterPro" id="IPR011079">
    <property type="entry name" value="Ala_racemase_C"/>
</dbReference>
<dbReference type="SMART" id="SM01005">
    <property type="entry name" value="Ala_racemase_C"/>
    <property type="match status" value="1"/>
</dbReference>
<reference evidence="5" key="1">
    <citation type="submission" date="2022-12" db="EMBL/GenBank/DDBJ databases">
        <title>Bacterial isolates from different developmental stages of Nematostella vectensis.</title>
        <authorList>
            <person name="Fraune S."/>
        </authorList>
    </citation>
    <scope>NUCLEOTIDE SEQUENCE</scope>
    <source>
        <strain evidence="5">G21619-S1</strain>
    </source>
</reference>
<dbReference type="GO" id="GO:0008784">
    <property type="term" value="F:alanine racemase activity"/>
    <property type="evidence" value="ECO:0007669"/>
    <property type="project" value="UniProtKB-EC"/>
</dbReference>
<gene>
    <name evidence="5" type="ORF">O4H32_03760</name>
</gene>
<accession>A0ABT4M184</accession>
<dbReference type="Gene3D" id="3.20.20.10">
    <property type="entry name" value="Alanine racemase"/>
    <property type="match status" value="1"/>
</dbReference>
<dbReference type="SUPFAM" id="SSF50621">
    <property type="entry name" value="Alanine racemase C-terminal domain-like"/>
    <property type="match status" value="1"/>
</dbReference>
<keyword evidence="6" id="KW-1185">Reference proteome</keyword>
<name>A0ABT4M184_9BURK</name>
<organism evidence="5 6">
    <name type="scientific">Castellaniella denitrificans</name>
    <dbReference type="NCBI Taxonomy" id="56119"/>
    <lineage>
        <taxon>Bacteria</taxon>
        <taxon>Pseudomonadati</taxon>
        <taxon>Pseudomonadota</taxon>
        <taxon>Betaproteobacteria</taxon>
        <taxon>Burkholderiales</taxon>
        <taxon>Alcaligenaceae</taxon>
        <taxon>Castellaniella</taxon>
    </lineage>
</organism>
<feature type="domain" description="Alanine racemase C-terminal" evidence="4">
    <location>
        <begin position="232"/>
        <end position="358"/>
    </location>
</feature>
<evidence type="ECO:0000256" key="1">
    <source>
        <dbReference type="ARBA" id="ARBA00001933"/>
    </source>
</evidence>
<dbReference type="Proteomes" id="UP001068379">
    <property type="component" value="Unassembled WGS sequence"/>
</dbReference>
<dbReference type="Pfam" id="PF00842">
    <property type="entry name" value="Ala_racemase_C"/>
    <property type="match status" value="1"/>
</dbReference>
<evidence type="ECO:0000256" key="2">
    <source>
        <dbReference type="ARBA" id="ARBA00022898"/>
    </source>
</evidence>
<evidence type="ECO:0000256" key="3">
    <source>
        <dbReference type="ARBA" id="ARBA00023235"/>
    </source>
</evidence>
<keyword evidence="2" id="KW-0663">Pyridoxal phosphate</keyword>
<dbReference type="PANTHER" id="PTHR30511">
    <property type="entry name" value="ALANINE RACEMASE"/>
    <property type="match status" value="1"/>
</dbReference>
<dbReference type="SUPFAM" id="SSF51419">
    <property type="entry name" value="PLP-binding barrel"/>
    <property type="match status" value="1"/>
</dbReference>
<dbReference type="Pfam" id="PF01168">
    <property type="entry name" value="Ala_racemase_N"/>
    <property type="match status" value="1"/>
</dbReference>
<evidence type="ECO:0000313" key="6">
    <source>
        <dbReference type="Proteomes" id="UP001068379"/>
    </source>
</evidence>
<keyword evidence="3 5" id="KW-0413">Isomerase</keyword>
<dbReference type="RefSeq" id="WP_269356805.1">
    <property type="nucleotide sequence ID" value="NZ_JAPWHE010000001.1"/>
</dbReference>
<evidence type="ECO:0000313" key="5">
    <source>
        <dbReference type="EMBL" id="MCZ4329074.1"/>
    </source>
</evidence>
<comment type="caution">
    <text evidence="5">The sequence shown here is derived from an EMBL/GenBank/DDBJ whole genome shotgun (WGS) entry which is preliminary data.</text>
</comment>
<dbReference type="Gene3D" id="2.40.37.10">
    <property type="entry name" value="Lyase, Ornithine Decarboxylase, Chain A, domain 1"/>
    <property type="match status" value="1"/>
</dbReference>
<dbReference type="InterPro" id="IPR001608">
    <property type="entry name" value="Ala_racemase_N"/>
</dbReference>
<sequence length="375" mass="39705">MNATAHADSPVMDIDLARLAGNWRTVRGRYTGNDLGAVVKCNAYGLGLEPVVNTLSAQGCLQYWALGYDEACRVRALAPAAEVFILNGLRGASARDCHIQRLIPVLNDLDEIAQARRAGALTVAVALDTGLGRLGLRPEAVARLAAQDLSPLRVRAWITQPSSFSRPESPDRLNPHDRFLALIAPLPAASRSLAISASVFACPGHHLDMARVGSALYGVDTTPSRTLPLKPVASVHAPVLRVADLPAGAEIGYDQQFRCPAPMRIATLGIGYAHGLPYALMNRGAVYFGPHRAPIVGGISMGLTSVDVSGLPPRLTAPGQWAEVFGEQQRLETLADIAGLPANALLSATAAGCGRRYHALHPEQPLASRLSESLP</sequence>
<dbReference type="PANTHER" id="PTHR30511:SF0">
    <property type="entry name" value="ALANINE RACEMASE, CATABOLIC-RELATED"/>
    <property type="match status" value="1"/>
</dbReference>
<dbReference type="InterPro" id="IPR029066">
    <property type="entry name" value="PLP-binding_barrel"/>
</dbReference>
<protein>
    <submittedName>
        <fullName evidence="5">Alanine racemase</fullName>
        <ecNumber evidence="5">5.1.1.1</ecNumber>
    </submittedName>
</protein>
<dbReference type="PRINTS" id="PR00992">
    <property type="entry name" value="ALARACEMASE"/>
</dbReference>
<dbReference type="InterPro" id="IPR009006">
    <property type="entry name" value="Ala_racemase/Decarboxylase_C"/>
</dbReference>
<evidence type="ECO:0000259" key="4">
    <source>
        <dbReference type="SMART" id="SM01005"/>
    </source>
</evidence>
<proteinExistence type="predicted"/>
<dbReference type="InterPro" id="IPR000821">
    <property type="entry name" value="Ala_racemase"/>
</dbReference>
<dbReference type="EMBL" id="JAPWHE010000001">
    <property type="protein sequence ID" value="MCZ4329074.1"/>
    <property type="molecule type" value="Genomic_DNA"/>
</dbReference>
<comment type="cofactor">
    <cofactor evidence="1">
        <name>pyridoxal 5'-phosphate</name>
        <dbReference type="ChEBI" id="CHEBI:597326"/>
    </cofactor>
</comment>
<dbReference type="EC" id="5.1.1.1" evidence="5"/>